<dbReference type="AlphaFoldDB" id="A0A9E7EXY9"/>
<name>A0A9E7EXY9_9LILI</name>
<proteinExistence type="predicted"/>
<protein>
    <submittedName>
        <fullName evidence="1">Uncharacterized protein</fullName>
    </submittedName>
</protein>
<evidence type="ECO:0000313" key="1">
    <source>
        <dbReference type="EMBL" id="URD85538.1"/>
    </source>
</evidence>
<sequence length="195" mass="21394">MHQGMSPVHAKSKSWTVSKNVGGDFDSGNYLMVLELRGTHDQYATGFAWLDIRNKVDYLPRVKTGPSEKITSRLQGPAICTKVLGKVKKLQDTVRGKSSSRCLSKSCGYVLLNCDKPHINSSKKLLPEWEKVGSSSITTTESAILTSSVSERAGTLHVQEQCQSPSLYVKKLPSPQPATTLSVPLRQLQTSNKHP</sequence>
<dbReference type="Proteomes" id="UP001055439">
    <property type="component" value="Chromosome 2"/>
</dbReference>
<dbReference type="EMBL" id="CP097504">
    <property type="protein sequence ID" value="URD85538.1"/>
    <property type="molecule type" value="Genomic_DNA"/>
</dbReference>
<evidence type="ECO:0000313" key="2">
    <source>
        <dbReference type="Proteomes" id="UP001055439"/>
    </source>
</evidence>
<organism evidence="1 2">
    <name type="scientific">Musa troglodytarum</name>
    <name type="common">fe'i banana</name>
    <dbReference type="NCBI Taxonomy" id="320322"/>
    <lineage>
        <taxon>Eukaryota</taxon>
        <taxon>Viridiplantae</taxon>
        <taxon>Streptophyta</taxon>
        <taxon>Embryophyta</taxon>
        <taxon>Tracheophyta</taxon>
        <taxon>Spermatophyta</taxon>
        <taxon>Magnoliopsida</taxon>
        <taxon>Liliopsida</taxon>
        <taxon>Zingiberales</taxon>
        <taxon>Musaceae</taxon>
        <taxon>Musa</taxon>
    </lineage>
</organism>
<accession>A0A9E7EXY9</accession>
<gene>
    <name evidence="1" type="ORF">MUK42_30005</name>
</gene>
<keyword evidence="2" id="KW-1185">Reference proteome</keyword>
<reference evidence="1" key="1">
    <citation type="submission" date="2022-05" db="EMBL/GenBank/DDBJ databases">
        <title>The Musa troglodytarum L. genome provides insights into the mechanism of non-climacteric behaviour and enrichment of carotenoids.</title>
        <authorList>
            <person name="Wang J."/>
        </authorList>
    </citation>
    <scope>NUCLEOTIDE SEQUENCE</scope>
    <source>
        <tissue evidence="1">Leaf</tissue>
    </source>
</reference>